<protein>
    <submittedName>
        <fullName evidence="1">Uncharacterized protein</fullName>
    </submittedName>
</protein>
<reference evidence="1 2" key="1">
    <citation type="submission" date="2018-09" db="EMBL/GenBank/DDBJ databases">
        <title>Genomic investigation of the strawberry pathogen Phytophthora fragariae indicates pathogenicity is determined by transcriptional variation in three key races.</title>
        <authorList>
            <person name="Adams T.M."/>
            <person name="Armitage A.D."/>
            <person name="Sobczyk M.K."/>
            <person name="Bates H.J."/>
            <person name="Dunwell J.M."/>
            <person name="Nellist C.F."/>
            <person name="Harrison R.J."/>
        </authorList>
    </citation>
    <scope>NUCLEOTIDE SEQUENCE [LARGE SCALE GENOMIC DNA]</scope>
    <source>
        <strain evidence="1 2">SCRP249</strain>
    </source>
</reference>
<name>A0A6A3GSB1_9STRA</name>
<comment type="caution">
    <text evidence="1">The sequence shown here is derived from an EMBL/GenBank/DDBJ whole genome shotgun (WGS) entry which is preliminary data.</text>
</comment>
<organism evidence="1 2">
    <name type="scientific">Phytophthora rubi</name>
    <dbReference type="NCBI Taxonomy" id="129364"/>
    <lineage>
        <taxon>Eukaryota</taxon>
        <taxon>Sar</taxon>
        <taxon>Stramenopiles</taxon>
        <taxon>Oomycota</taxon>
        <taxon>Peronosporomycetes</taxon>
        <taxon>Peronosporales</taxon>
        <taxon>Peronosporaceae</taxon>
        <taxon>Phytophthora</taxon>
    </lineage>
</organism>
<evidence type="ECO:0000313" key="2">
    <source>
        <dbReference type="Proteomes" id="UP000429607"/>
    </source>
</evidence>
<sequence length="73" mass="7880">MPHQDCRAHVGDRLQRPVDLALQAIGLVPAGWEGHATSMANVLSSVCMDCYYVFVAMLCDGVDAHDTQACKSC</sequence>
<evidence type="ECO:0000313" key="1">
    <source>
        <dbReference type="EMBL" id="KAE8959788.1"/>
    </source>
</evidence>
<dbReference type="Proteomes" id="UP000429607">
    <property type="component" value="Unassembled WGS sequence"/>
</dbReference>
<gene>
    <name evidence="1" type="ORF">PR001_g30597</name>
</gene>
<dbReference type="AlphaFoldDB" id="A0A6A3GSB1"/>
<accession>A0A6A3GSB1</accession>
<proteinExistence type="predicted"/>
<dbReference type="EMBL" id="QXFV01007031">
    <property type="protein sequence ID" value="KAE8959788.1"/>
    <property type="molecule type" value="Genomic_DNA"/>
</dbReference>